<evidence type="ECO:0000256" key="1">
    <source>
        <dbReference type="SAM" id="MobiDB-lite"/>
    </source>
</evidence>
<evidence type="ECO:0000313" key="3">
    <source>
        <dbReference type="Proteomes" id="UP000044602"/>
    </source>
</evidence>
<name>A0A0G4MW34_VERLO</name>
<feature type="non-terminal residue" evidence="2">
    <location>
        <position position="1"/>
    </location>
</feature>
<accession>A0A0G4MW34</accession>
<gene>
    <name evidence="2" type="ORF">BN1708_020486</name>
</gene>
<keyword evidence="3" id="KW-1185">Reference proteome</keyword>
<reference evidence="2 3" key="1">
    <citation type="submission" date="2015-05" db="EMBL/GenBank/DDBJ databases">
        <authorList>
            <person name="Wang D.B."/>
            <person name="Wang M."/>
        </authorList>
    </citation>
    <scope>NUCLEOTIDE SEQUENCE [LARGE SCALE GENOMIC DNA]</scope>
    <source>
        <strain evidence="2">VL1</strain>
    </source>
</reference>
<feature type="region of interest" description="Disordered" evidence="1">
    <location>
        <begin position="59"/>
        <end position="79"/>
    </location>
</feature>
<proteinExistence type="predicted"/>
<dbReference type="Proteomes" id="UP000044602">
    <property type="component" value="Unassembled WGS sequence"/>
</dbReference>
<dbReference type="AlphaFoldDB" id="A0A0G4MW34"/>
<sequence length="79" mass="8910">RCRAQAHGKVGEIHTCPASRGRRRSPRCRRRHPLAFCCQRPRLCEDHQGHRWVHVRAVRRGDPRSAEAGDGGPAPLSRG</sequence>
<dbReference type="EMBL" id="CVQH01025337">
    <property type="protein sequence ID" value="CRK38260.1"/>
    <property type="molecule type" value="Genomic_DNA"/>
</dbReference>
<protein>
    <submittedName>
        <fullName evidence="2">Uncharacterized protein</fullName>
    </submittedName>
</protein>
<organism evidence="2 3">
    <name type="scientific">Verticillium longisporum</name>
    <name type="common">Verticillium dahliae var. longisporum</name>
    <dbReference type="NCBI Taxonomy" id="100787"/>
    <lineage>
        <taxon>Eukaryota</taxon>
        <taxon>Fungi</taxon>
        <taxon>Dikarya</taxon>
        <taxon>Ascomycota</taxon>
        <taxon>Pezizomycotina</taxon>
        <taxon>Sordariomycetes</taxon>
        <taxon>Hypocreomycetidae</taxon>
        <taxon>Glomerellales</taxon>
        <taxon>Plectosphaerellaceae</taxon>
        <taxon>Verticillium</taxon>
    </lineage>
</organism>
<evidence type="ECO:0000313" key="2">
    <source>
        <dbReference type="EMBL" id="CRK38260.1"/>
    </source>
</evidence>